<dbReference type="RefSeq" id="WP_311401049.1">
    <property type="nucleotide sequence ID" value="NZ_JAVRBG010000004.1"/>
</dbReference>
<keyword evidence="2" id="KW-1185">Reference proteome</keyword>
<proteinExistence type="predicted"/>
<protein>
    <submittedName>
        <fullName evidence="1">Uncharacterized protein</fullName>
    </submittedName>
</protein>
<name>A0ABU2KHF0_9FLAO</name>
<evidence type="ECO:0000313" key="1">
    <source>
        <dbReference type="EMBL" id="MDT0294099.1"/>
    </source>
</evidence>
<gene>
    <name evidence="1" type="ORF">RLT85_05585</name>
</gene>
<reference evidence="2" key="1">
    <citation type="submission" date="2023-07" db="EMBL/GenBank/DDBJ databases">
        <title>Isolating and identifying novel microbial strains from the Mariana Trench.</title>
        <authorList>
            <person name="Fu H."/>
        </authorList>
    </citation>
    <scope>NUCLEOTIDE SEQUENCE [LARGE SCALE GENOMIC DNA]</scope>
    <source>
        <strain evidence="2">T-y2</strain>
    </source>
</reference>
<sequence>MNSISASISLLSCHCDNRNPQPDNSVLNTQKIPKLKAPLFKKGGVFPPVETGWLRIEISTGIINLKS</sequence>
<dbReference type="EMBL" id="JAVRBG010000004">
    <property type="protein sequence ID" value="MDT0294099.1"/>
    <property type="molecule type" value="Genomic_DNA"/>
</dbReference>
<organism evidence="1 2">
    <name type="scientific">Mesonia ostreae</name>
    <dbReference type="NCBI Taxonomy" id="861110"/>
    <lineage>
        <taxon>Bacteria</taxon>
        <taxon>Pseudomonadati</taxon>
        <taxon>Bacteroidota</taxon>
        <taxon>Flavobacteriia</taxon>
        <taxon>Flavobacteriales</taxon>
        <taxon>Flavobacteriaceae</taxon>
        <taxon>Mesonia</taxon>
    </lineage>
</organism>
<evidence type="ECO:0000313" key="2">
    <source>
        <dbReference type="Proteomes" id="UP001182991"/>
    </source>
</evidence>
<dbReference type="Proteomes" id="UP001182991">
    <property type="component" value="Unassembled WGS sequence"/>
</dbReference>
<accession>A0ABU2KHF0</accession>
<comment type="caution">
    <text evidence="1">The sequence shown here is derived from an EMBL/GenBank/DDBJ whole genome shotgun (WGS) entry which is preliminary data.</text>
</comment>